<feature type="compositionally biased region" description="Acidic residues" evidence="1">
    <location>
        <begin position="47"/>
        <end position="57"/>
    </location>
</feature>
<dbReference type="RefSeq" id="XP_018016769.1">
    <property type="nucleotide sequence ID" value="XM_018161280.2"/>
</dbReference>
<dbReference type="Proteomes" id="UP000694843">
    <property type="component" value="Unplaced"/>
</dbReference>
<dbReference type="OMA" id="HEMARSQ"/>
<reference evidence="4" key="1">
    <citation type="submission" date="2025-08" db="UniProtKB">
        <authorList>
            <consortium name="RefSeq"/>
        </authorList>
    </citation>
    <scope>IDENTIFICATION</scope>
    <source>
        <tissue evidence="4">Whole organism</tissue>
    </source>
</reference>
<dbReference type="PANTHER" id="PTHR22426">
    <property type="entry name" value="ARGININE_SERINE-RICH COILED-COIL PROTEIN 2"/>
    <property type="match status" value="1"/>
</dbReference>
<protein>
    <submittedName>
        <fullName evidence="4">Arginine/serine-rich coiled-coil protein 2</fullName>
    </submittedName>
</protein>
<evidence type="ECO:0000313" key="3">
    <source>
        <dbReference type="Proteomes" id="UP000694843"/>
    </source>
</evidence>
<accession>A0A8B7NSP1</accession>
<feature type="compositionally biased region" description="Basic and acidic residues" evidence="1">
    <location>
        <begin position="122"/>
        <end position="138"/>
    </location>
</feature>
<feature type="compositionally biased region" description="Basic and acidic residues" evidence="1">
    <location>
        <begin position="170"/>
        <end position="183"/>
    </location>
</feature>
<feature type="compositionally biased region" description="Basic residues" evidence="1">
    <location>
        <begin position="184"/>
        <end position="202"/>
    </location>
</feature>
<proteinExistence type="predicted"/>
<evidence type="ECO:0000313" key="4">
    <source>
        <dbReference type="RefSeq" id="XP_018016769.1"/>
    </source>
</evidence>
<feature type="region of interest" description="Disordered" evidence="1">
    <location>
        <begin position="1"/>
        <end position="265"/>
    </location>
</feature>
<dbReference type="Pfam" id="PF15477">
    <property type="entry name" value="SMAP"/>
    <property type="match status" value="1"/>
</dbReference>
<evidence type="ECO:0000259" key="2">
    <source>
        <dbReference type="Pfam" id="PF15477"/>
    </source>
</evidence>
<feature type="compositionally biased region" description="Basic and acidic residues" evidence="1">
    <location>
        <begin position="24"/>
        <end position="38"/>
    </location>
</feature>
<dbReference type="InterPro" id="IPR028124">
    <property type="entry name" value="SMAP_dom"/>
</dbReference>
<name>A0A8B7NSP1_HYAAZ</name>
<feature type="compositionally biased region" description="Basic and acidic residues" evidence="1">
    <location>
        <begin position="203"/>
        <end position="220"/>
    </location>
</feature>
<feature type="compositionally biased region" description="Basic residues" evidence="1">
    <location>
        <begin position="221"/>
        <end position="253"/>
    </location>
</feature>
<gene>
    <name evidence="4" type="primary">LOC108673445</name>
</gene>
<feature type="compositionally biased region" description="Polar residues" evidence="1">
    <location>
        <begin position="1"/>
        <end position="11"/>
    </location>
</feature>
<dbReference type="KEGG" id="hazt:108673445"/>
<dbReference type="OrthoDB" id="1928974at2759"/>
<dbReference type="PANTHER" id="PTHR22426:SF2">
    <property type="entry name" value="ARGININE_SERINE-RICH COILED-COIL PROTEIN 2"/>
    <property type="match status" value="1"/>
</dbReference>
<organism evidence="3 4">
    <name type="scientific">Hyalella azteca</name>
    <name type="common">Amphipod</name>
    <dbReference type="NCBI Taxonomy" id="294128"/>
    <lineage>
        <taxon>Eukaryota</taxon>
        <taxon>Metazoa</taxon>
        <taxon>Ecdysozoa</taxon>
        <taxon>Arthropoda</taxon>
        <taxon>Crustacea</taxon>
        <taxon>Multicrustacea</taxon>
        <taxon>Malacostraca</taxon>
        <taxon>Eumalacostraca</taxon>
        <taxon>Peracarida</taxon>
        <taxon>Amphipoda</taxon>
        <taxon>Senticaudata</taxon>
        <taxon>Talitrida</taxon>
        <taxon>Talitroidea</taxon>
        <taxon>Hyalellidae</taxon>
        <taxon>Hyalella</taxon>
    </lineage>
</organism>
<sequence>MNALQSYSSDENSGDECFDQKAIAPDRIRKGAGREHSTNYDNVGMDISEESGGEEDGSPCTHSSAAANGDSAQRRARVRDSRDTSQSGGRCPDSDQGYKPLLLRPEMQEDTQAGSLMGQKSLCKEDTLSHTAKEDDKQYSSLQERLLGLASGKLPDQSSRDGPTKSGGGRRTDEKRRSRSPRDRHNKSHRSRSPGHRRRSRSRDKDTKTREKRSRSQEKRSKSRERRSRSKDRRSRSRSRDRRDRRRRSRSRDRRRDYKKDTASNAGLLPLPAAATGAALHLTTLPTPALPAYYNPGSISAAKYAEQERKKKLLWGNKSAATVAEGSTGLAGAAPGTAAGRGLLVNNHAALLNLARANPGGRQLNLGLGKDQFNVGSSKPTPLNAASAAVAAACSAEATAGTRGGGGGMSDLWSSTTFNNDSDGKMAEKFKRLMGVKDTAATSNKSGGSSAGSKLNEVQEDMFSNMERQYEVARLATHTHKGYGLGFTSTAYVPK</sequence>
<feature type="domain" description="Small acidic protein-like" evidence="2">
    <location>
        <begin position="413"/>
        <end position="486"/>
    </location>
</feature>
<dbReference type="AlphaFoldDB" id="A0A8B7NSP1"/>
<evidence type="ECO:0000256" key="1">
    <source>
        <dbReference type="SAM" id="MobiDB-lite"/>
    </source>
</evidence>
<dbReference type="GeneID" id="108673445"/>
<keyword evidence="3" id="KW-1185">Reference proteome</keyword>